<dbReference type="InterPro" id="IPR017927">
    <property type="entry name" value="FAD-bd_FR_type"/>
</dbReference>
<dbReference type="GO" id="GO:0050660">
    <property type="term" value="F:flavin adenine dinucleotide binding"/>
    <property type="evidence" value="ECO:0007669"/>
    <property type="project" value="InterPro"/>
</dbReference>
<evidence type="ECO:0000313" key="28">
    <source>
        <dbReference type="Proteomes" id="UP000183509"/>
    </source>
</evidence>
<evidence type="ECO:0000313" key="23">
    <source>
        <dbReference type="EMBL" id="OOL83844.1"/>
    </source>
</evidence>
<evidence type="ECO:0000256" key="7">
    <source>
        <dbReference type="ARBA" id="ARBA00022723"/>
    </source>
</evidence>
<protein>
    <recommendedName>
        <fullName evidence="13 15">Dihydroorotate dehydrogenase B (NAD(+)), electron transfer subunit</fullName>
    </recommendedName>
    <alternativeName>
        <fullName evidence="14 15">Dihydroorotate oxidase B, electron transfer subunit</fullName>
    </alternativeName>
</protein>
<evidence type="ECO:0000256" key="1">
    <source>
        <dbReference type="ARBA" id="ARBA00004715"/>
    </source>
</evidence>
<evidence type="ECO:0000256" key="6">
    <source>
        <dbReference type="ARBA" id="ARBA00022714"/>
    </source>
</evidence>
<dbReference type="Gene3D" id="2.10.240.10">
    <property type="entry name" value="Dihydroorotate dehydrogenase, electron transfer subunit"/>
    <property type="match status" value="1"/>
</dbReference>
<dbReference type="EMBL" id="FKLM01000023">
    <property type="protein sequence ID" value="SAM45442.1"/>
    <property type="molecule type" value="Genomic_DNA"/>
</dbReference>
<dbReference type="EMBL" id="JARPTX010000004">
    <property type="protein sequence ID" value="MDT2368944.1"/>
    <property type="molecule type" value="Genomic_DNA"/>
</dbReference>
<dbReference type="GeneID" id="66454280"/>
<dbReference type="Proteomes" id="UP001141166">
    <property type="component" value="Unassembled WGS sequence"/>
</dbReference>
<dbReference type="InterPro" id="IPR023455">
    <property type="entry name" value="Dihydroorotate_DHASE_ETsu"/>
</dbReference>
<dbReference type="GO" id="GO:0046872">
    <property type="term" value="F:metal ion binding"/>
    <property type="evidence" value="ECO:0007669"/>
    <property type="project" value="UniProtKB-KW"/>
</dbReference>
<dbReference type="GO" id="GO:0044205">
    <property type="term" value="P:'de novo' UMP biosynthetic process"/>
    <property type="evidence" value="ECO:0007669"/>
    <property type="project" value="UniProtKB-UniRule"/>
</dbReference>
<evidence type="ECO:0000313" key="29">
    <source>
        <dbReference type="Proteomes" id="UP000191171"/>
    </source>
</evidence>
<feature type="binding site" evidence="15 16">
    <location>
        <begin position="51"/>
        <end position="54"/>
    </location>
    <ligand>
        <name>FAD</name>
        <dbReference type="ChEBI" id="CHEBI:57692"/>
    </ligand>
</feature>
<keyword evidence="4 15" id="KW-0813">Transport</keyword>
<reference evidence="23 29" key="2">
    <citation type="submission" date="2017-02" db="EMBL/GenBank/DDBJ databases">
        <title>Clonality and virulence of isolates of VRE in Hematopoietic Stem Cell Transplanted (HSCT) patients.</title>
        <authorList>
            <person name="Marchi A.P."/>
            <person name="Martins R.C."/>
            <person name="Marie S.K."/>
            <person name="Levin A.S."/>
            <person name="Costa S.F."/>
        </authorList>
    </citation>
    <scope>NUCLEOTIDE SEQUENCE [LARGE SCALE GENOMIC DNA]</scope>
    <source>
        <strain evidence="23 29">LIM1759</strain>
    </source>
</reference>
<evidence type="ECO:0000256" key="17">
    <source>
        <dbReference type="PIRSR" id="PIRSR006816-2"/>
    </source>
</evidence>
<keyword evidence="6 15" id="KW-0001">2Fe-2S</keyword>
<dbReference type="HAMAP" id="MF_01211">
    <property type="entry name" value="DHODB_Fe_S_bind"/>
    <property type="match status" value="1"/>
</dbReference>
<dbReference type="OMA" id="CGQCCVD"/>
<comment type="subunit">
    <text evidence="3 15">Heterotetramer of 2 PyrK and 2 PyrD type B subunits.</text>
</comment>
<dbReference type="UniPathway" id="UPA00070">
    <property type="reaction ID" value="UER00945"/>
</dbReference>
<evidence type="ECO:0000256" key="9">
    <source>
        <dbReference type="ARBA" id="ARBA00022975"/>
    </source>
</evidence>
<evidence type="ECO:0000313" key="31">
    <source>
        <dbReference type="Proteomes" id="UP000249070"/>
    </source>
</evidence>
<dbReference type="PROSITE" id="PS51384">
    <property type="entry name" value="FAD_FR"/>
    <property type="match status" value="1"/>
</dbReference>
<dbReference type="SUPFAM" id="SSF52343">
    <property type="entry name" value="Ferredoxin reductase-like, C-terminal NADP-linked domain"/>
    <property type="match status" value="1"/>
</dbReference>
<feature type="binding site" evidence="15 16">
    <location>
        <begin position="75"/>
        <end position="76"/>
    </location>
    <ligand>
        <name>FAD</name>
        <dbReference type="ChEBI" id="CHEBI:57692"/>
    </ligand>
</feature>
<feature type="domain" description="FAD-binding FR-type" evidence="18">
    <location>
        <begin position="1"/>
        <end position="100"/>
    </location>
</feature>
<reference evidence="25 31" key="5">
    <citation type="submission" date="2018-05" db="EMBL/GenBank/DDBJ databases">
        <title>Vancomycin-resistant Enterococcus faecium strain from Chelyabinsk, Russia.</title>
        <authorList>
            <person name="Gostev V."/>
            <person name="Goncharov A."/>
            <person name="Kolodzhieva V."/>
            <person name="Suvorov A."/>
            <person name="Sidorenko S."/>
            <person name="Zueva L."/>
        </authorList>
    </citation>
    <scope>NUCLEOTIDE SEQUENCE [LARGE SCALE GENOMIC DNA]</scope>
    <source>
        <strain evidence="25 31">20</strain>
    </source>
</reference>
<dbReference type="NCBIfam" id="NF000797">
    <property type="entry name" value="PRK00054.1-2"/>
    <property type="match status" value="1"/>
</dbReference>
<evidence type="ECO:0000313" key="22">
    <source>
        <dbReference type="EMBL" id="MDT2368944.1"/>
    </source>
</evidence>
<evidence type="ECO:0000256" key="12">
    <source>
        <dbReference type="ARBA" id="ARBA00023014"/>
    </source>
</evidence>
<reference evidence="26 32" key="4">
    <citation type="submission" date="2017-12" db="EMBL/GenBank/DDBJ databases">
        <title>A pool of 800 enterococci isolated from chicken carcass rinse samples from New Zealand.</title>
        <authorList>
            <person name="Zhang J."/>
            <person name="Rogers L."/>
            <person name="Midwinter A."/>
            <person name="French N."/>
        </authorList>
    </citation>
    <scope>NUCLEOTIDE SEQUENCE [LARGE SCALE GENOMIC DNA]</scope>
    <source>
        <strain evidence="26 32">EN697</strain>
    </source>
</reference>
<comment type="cofactor">
    <cofactor evidence="17">
        <name>[2Fe-2S] cluster</name>
        <dbReference type="ChEBI" id="CHEBI:190135"/>
    </cofactor>
    <text evidence="17">Binds 1 [2Fe-2S] cluster per subunit.</text>
</comment>
<dbReference type="InterPro" id="IPR017938">
    <property type="entry name" value="Riboflavin_synthase-like_b-brl"/>
</dbReference>
<keyword evidence="7 15" id="KW-0479">Metal-binding</keyword>
<evidence type="ECO:0000313" key="26">
    <source>
        <dbReference type="EMBL" id="RXU90255.1"/>
    </source>
</evidence>
<evidence type="ECO:0000256" key="3">
    <source>
        <dbReference type="ARBA" id="ARBA00011669"/>
    </source>
</evidence>
<dbReference type="InterPro" id="IPR037117">
    <property type="entry name" value="Dihydroorotate_DH_ele_sf"/>
</dbReference>
<evidence type="ECO:0000256" key="8">
    <source>
        <dbReference type="ARBA" id="ARBA00022827"/>
    </source>
</evidence>
<name>A0A132Z047_ENTFC</name>
<organism evidence="27 28">
    <name type="scientific">Enterococcus faecium</name>
    <name type="common">Streptococcus faecium</name>
    <dbReference type="NCBI Taxonomy" id="1352"/>
    <lineage>
        <taxon>Bacteria</taxon>
        <taxon>Bacillati</taxon>
        <taxon>Bacillota</taxon>
        <taxon>Bacilli</taxon>
        <taxon>Lactobacillales</taxon>
        <taxon>Enterococcaceae</taxon>
        <taxon>Enterococcus</taxon>
    </lineage>
</organism>
<keyword evidence="10 15" id="KW-0249">Electron transport</keyword>
<dbReference type="EMBL" id="PJVH01000008">
    <property type="protein sequence ID" value="RXU90255.1"/>
    <property type="molecule type" value="Genomic_DNA"/>
</dbReference>
<keyword evidence="9 15" id="KW-0665">Pyrimidine biosynthesis</keyword>
<dbReference type="Proteomes" id="UP000191171">
    <property type="component" value="Unassembled WGS sequence"/>
</dbReference>
<feature type="binding site" evidence="15 17">
    <location>
        <position position="225"/>
    </location>
    <ligand>
        <name>[2Fe-2S] cluster</name>
        <dbReference type="ChEBI" id="CHEBI:190135"/>
    </ligand>
</feature>
<evidence type="ECO:0000313" key="19">
    <source>
        <dbReference type="EMBL" id="KAB7576329.1"/>
    </source>
</evidence>
<feature type="binding site" evidence="15 17">
    <location>
        <position position="228"/>
    </location>
    <ligand>
        <name>[2Fe-2S] cluster</name>
        <dbReference type="ChEBI" id="CHEBI:190135"/>
    </ligand>
</feature>
<evidence type="ECO:0000256" key="15">
    <source>
        <dbReference type="HAMAP-Rule" id="MF_01211"/>
    </source>
</evidence>
<dbReference type="CDD" id="cd06218">
    <property type="entry name" value="DHOD_e_trans"/>
    <property type="match status" value="1"/>
</dbReference>
<dbReference type="FunFam" id="2.10.240.10:FF:000001">
    <property type="entry name" value="Dihydroorotate dehydrogenase B (NAD(+)), electron transfer subunit"/>
    <property type="match status" value="1"/>
</dbReference>
<accession>A0A132Z047</accession>
<dbReference type="Proteomes" id="UP001139644">
    <property type="component" value="Unassembled WGS sequence"/>
</dbReference>
<evidence type="ECO:0000313" key="24">
    <source>
        <dbReference type="EMBL" id="OTN99909.1"/>
    </source>
</evidence>
<dbReference type="EMBL" id="MVGJ01000009">
    <property type="protein sequence ID" value="OOL83844.1"/>
    <property type="molecule type" value="Genomic_DNA"/>
</dbReference>
<dbReference type="EMBL" id="WEFP01000001">
    <property type="protein sequence ID" value="KAB7576329.1"/>
    <property type="molecule type" value="Genomic_DNA"/>
</dbReference>
<dbReference type="Proteomes" id="UP000249070">
    <property type="component" value="Unassembled WGS sequence"/>
</dbReference>
<evidence type="ECO:0000313" key="20">
    <source>
        <dbReference type="EMBL" id="MBX4223109.1"/>
    </source>
</evidence>
<keyword evidence="12 15" id="KW-0411">Iron-sulfur</keyword>
<gene>
    <name evidence="15" type="primary">pyrK</name>
    <name evidence="24" type="ORF">A5804_001401</name>
    <name evidence="23" type="ORF">B1P95_01870</name>
    <name evidence="26" type="ORF">CYQ77_03965</name>
    <name evidence="25" type="ORF">DKP91_05105</name>
    <name evidence="27" type="ORF">DTPHA_601575</name>
    <name evidence="19" type="ORF">GBM73_02900</name>
    <name evidence="20" type="ORF">KYX88_09820</name>
    <name evidence="21" type="ORF">M3X98_05085</name>
    <name evidence="22" type="ORF">P6Z85_01910</name>
</gene>
<evidence type="ECO:0000313" key="25">
    <source>
        <dbReference type="EMBL" id="PZM56278.1"/>
    </source>
</evidence>
<dbReference type="SUPFAM" id="SSF63380">
    <property type="entry name" value="Riboflavin synthase domain-like"/>
    <property type="match status" value="1"/>
</dbReference>
<evidence type="ECO:0000256" key="11">
    <source>
        <dbReference type="ARBA" id="ARBA00023004"/>
    </source>
</evidence>
<sequence length="258" mass="28390">MKQEMMEIVQQKQLAPKIFEMTLKGDLVKEMQQPGQFLHILVPRADLLLRRPISLNHIDHETNTCRIIYRVEGEGTRVFSTLSAGDHLDVMGPLGNGFDLSNLHTGDEVFIIGGGIGVPPLYELSKQLVEKGIKPTHFLGFATHEVVYYEKEFNRLGETRIATDDGTYGMHGNVGNLLLGTKTEPTAVFACGSNGLLKTVEQLFSSHQNVQLSLESRMACGIGACYACVCHTPEDETGTKSVKVCDEGPIFKIGEVII</sequence>
<evidence type="ECO:0000313" key="33">
    <source>
        <dbReference type="Proteomes" id="UP000469871"/>
    </source>
</evidence>
<evidence type="ECO:0000256" key="4">
    <source>
        <dbReference type="ARBA" id="ARBA00022448"/>
    </source>
</evidence>
<dbReference type="PIRSF" id="PIRSF006816">
    <property type="entry name" value="Cyc3_hyd_g"/>
    <property type="match status" value="1"/>
</dbReference>
<comment type="cofactor">
    <cofactor evidence="15">
        <name>[2Fe-2S] cluster</name>
        <dbReference type="ChEBI" id="CHEBI:190135"/>
    </cofactor>
    <text evidence="15">Binds 1 [2Fe-2S] cluster per subunit.</text>
</comment>
<dbReference type="EMBL" id="JAIFOC010000081">
    <property type="protein sequence ID" value="MBX4223109.1"/>
    <property type="molecule type" value="Genomic_DNA"/>
</dbReference>
<dbReference type="NCBIfam" id="NF000799">
    <property type="entry name" value="PRK00054.1-4"/>
    <property type="match status" value="1"/>
</dbReference>
<dbReference type="InterPro" id="IPR019480">
    <property type="entry name" value="Dihydroorotate_DH_Fe-S-bd"/>
</dbReference>
<reference evidence="21" key="8">
    <citation type="submission" date="2022-05" db="EMBL/GenBank/DDBJ databases">
        <title>Draft genome sequences of Clostridium perfringens strains isolated from Peru.</title>
        <authorList>
            <person name="Hurtado R."/>
            <person name="Lima L."/>
            <person name="Sousa T."/>
            <person name="Jaiswal A.K."/>
            <person name="Tiwari S."/>
            <person name="Maturrano L."/>
            <person name="Brenig B."/>
            <person name="Azevedo V."/>
        </authorList>
    </citation>
    <scope>NUCLEOTIDE SEQUENCE</scope>
    <source>
        <strain evidence="21">CP4</strain>
    </source>
</reference>
<dbReference type="EMBL" id="NGLB01000001">
    <property type="protein sequence ID" value="OTN99909.1"/>
    <property type="molecule type" value="Genomic_DNA"/>
</dbReference>
<evidence type="ECO:0000313" key="21">
    <source>
        <dbReference type="EMBL" id="MDC4247431.1"/>
    </source>
</evidence>
<dbReference type="Pfam" id="PF10418">
    <property type="entry name" value="DHODB_Fe-S_bind"/>
    <property type="match status" value="1"/>
</dbReference>
<reference evidence="27 28" key="1">
    <citation type="submission" date="2016-04" db="EMBL/GenBank/DDBJ databases">
        <authorList>
            <person name="Millard A."/>
        </authorList>
    </citation>
    <scope>NUCLEOTIDE SEQUENCE [LARGE SCALE GENOMIC DNA]</scope>
    <source>
        <strain evidence="27">Isolate 22</strain>
    </source>
</reference>
<evidence type="ECO:0000256" key="2">
    <source>
        <dbReference type="ARBA" id="ARBA00006422"/>
    </source>
</evidence>
<evidence type="ECO:0000256" key="10">
    <source>
        <dbReference type="ARBA" id="ARBA00022982"/>
    </source>
</evidence>
<reference evidence="24 30" key="3">
    <citation type="submission" date="2017-05" db="EMBL/GenBank/DDBJ databases">
        <title>The Genome Sequence of Enterococcus faecium 6F2_DIV0138.</title>
        <authorList>
            <consortium name="The Broad Institute Genomics Platform"/>
            <consortium name="The Broad Institute Genomic Center for Infectious Diseases"/>
            <person name="Earl A."/>
            <person name="Manson A."/>
            <person name="Schwartman J."/>
            <person name="Gilmore M."/>
            <person name="Abouelleil A."/>
            <person name="Cao P."/>
            <person name="Chapman S."/>
            <person name="Cusick C."/>
            <person name="Shea T."/>
            <person name="Young S."/>
            <person name="Neafsey D."/>
            <person name="Nusbaum C."/>
            <person name="Birren B."/>
        </authorList>
    </citation>
    <scope>NUCLEOTIDE SEQUENCE [LARGE SCALE GENOMIC DNA]</scope>
    <source>
        <strain evidence="24 30">6F2_DIV0138</strain>
    </source>
</reference>
<feature type="binding site" evidence="15 17">
    <location>
        <position position="245"/>
    </location>
    <ligand>
        <name>[2Fe-2S] cluster</name>
        <dbReference type="ChEBI" id="CHEBI:190135"/>
    </ligand>
</feature>
<dbReference type="PANTHER" id="PTHR43513:SF3">
    <property type="entry name" value="DIHYDROOROTATE DEHYDROGENASE B (NAD(+)), ELECTRON TRANSFER SUBUNIT-RELATED"/>
    <property type="match status" value="1"/>
</dbReference>
<reference evidence="19 33" key="6">
    <citation type="submission" date="2019-10" db="EMBL/GenBank/DDBJ databases">
        <title>Evolutionary dynamics of vancomycin-resistant Enterococcus faecium during gastrointestinal tract colonization and bloodstream infection in immunocompromised pediatric patients.</title>
        <authorList>
            <person name="Chilambi G.S."/>
            <person name="Nordstrom H.R."/>
            <person name="Evans D.R."/>
            <person name="Ferrolino J."/>
            <person name="Hayden R.T."/>
            <person name="Maron G.M."/>
            <person name="Vo A.N."/>
            <person name="Gilmore M.S."/>
            <person name="Wolf J."/>
            <person name="Rosch J.W."/>
            <person name="Van Tyne D."/>
        </authorList>
    </citation>
    <scope>NUCLEOTIDE SEQUENCE [LARGE SCALE GENOMIC DNA]</scope>
    <source>
        <strain evidence="19 33">VRECG27</strain>
    </source>
</reference>
<keyword evidence="27" id="KW-0560">Oxidoreductase</keyword>
<dbReference type="Proteomes" id="UP001260956">
    <property type="component" value="Unassembled WGS sequence"/>
</dbReference>
<evidence type="ECO:0000256" key="14">
    <source>
        <dbReference type="ARBA" id="ARBA00082223"/>
    </source>
</evidence>
<evidence type="ECO:0000313" key="27">
    <source>
        <dbReference type="EMBL" id="SAM45442.1"/>
    </source>
</evidence>
<comment type="caution">
    <text evidence="27">The sequence shown here is derived from an EMBL/GenBank/DDBJ whole genome shotgun (WGS) entry which is preliminary data.</text>
</comment>
<dbReference type="Gene3D" id="3.40.50.80">
    <property type="entry name" value="Nucleotide-binding domain of ferredoxin-NADP reductase (FNR) module"/>
    <property type="match status" value="1"/>
</dbReference>
<keyword evidence="5 15" id="KW-0285">Flavoprotein</keyword>
<reference evidence="20" key="7">
    <citation type="journal article" date="2022" name="J. Anim. Sci.">
        <title>Whole genome sequence analyses-based assessment of virulence potential and antimicrobial susceptibilities and resistance of Enterococcus faecium strains isolated from commercial swine and cattle probiotic products.</title>
        <authorList>
            <person name="Shridhar P.B."/>
            <person name="Amachawadi R.G."/>
            <person name="Tokach M."/>
            <person name="Patel I."/>
            <person name="Gangiredla J."/>
            <person name="Mammel M."/>
            <person name="Nagaraja T.G."/>
        </authorList>
    </citation>
    <scope>NUCLEOTIDE SEQUENCE</scope>
    <source>
        <strain evidence="20">EF215</strain>
    </source>
</reference>
<comment type="pathway">
    <text evidence="1 15">Pyrimidine metabolism; UMP biosynthesis via de novo pathway; orotate from (S)-dihydroorotate (NAD(+) route): step 1/1.</text>
</comment>
<feature type="binding site" evidence="15 16">
    <location>
        <begin position="68"/>
        <end position="70"/>
    </location>
    <ligand>
        <name>FAD</name>
        <dbReference type="ChEBI" id="CHEBI:57692"/>
    </ligand>
</feature>
<dbReference type="Proteomes" id="UP000289562">
    <property type="component" value="Unassembled WGS sequence"/>
</dbReference>
<dbReference type="AlphaFoldDB" id="A0A132Z047"/>
<evidence type="ECO:0000256" key="5">
    <source>
        <dbReference type="ARBA" id="ARBA00022630"/>
    </source>
</evidence>
<dbReference type="RefSeq" id="WP_002288879.1">
    <property type="nucleotide sequence ID" value="NZ_AP019394.1"/>
</dbReference>
<dbReference type="STRING" id="1352.AL014_05955"/>
<dbReference type="InterPro" id="IPR050353">
    <property type="entry name" value="PyrK_electron_transfer"/>
</dbReference>
<evidence type="ECO:0000256" key="13">
    <source>
        <dbReference type="ARBA" id="ARBA00069792"/>
    </source>
</evidence>
<dbReference type="PANTHER" id="PTHR43513">
    <property type="entry name" value="DIHYDROOROTATE DEHYDROGENASE B (NAD(+)), ELECTRON TRANSFER SUBUNIT"/>
    <property type="match status" value="1"/>
</dbReference>
<comment type="similarity">
    <text evidence="2 15">Belongs to the PyrK family.</text>
</comment>
<proteinExistence type="inferred from homology"/>
<keyword evidence="8 15" id="KW-0274">FAD</keyword>
<keyword evidence="11 15" id="KW-0408">Iron</keyword>
<evidence type="ECO:0000313" key="30">
    <source>
        <dbReference type="Proteomes" id="UP000194737"/>
    </source>
</evidence>
<dbReference type="GO" id="GO:0051537">
    <property type="term" value="F:2 iron, 2 sulfur cluster binding"/>
    <property type="evidence" value="ECO:0007669"/>
    <property type="project" value="UniProtKB-KW"/>
</dbReference>
<dbReference type="GO" id="GO:0016491">
    <property type="term" value="F:oxidoreductase activity"/>
    <property type="evidence" value="ECO:0007669"/>
    <property type="project" value="UniProtKB-KW"/>
</dbReference>
<dbReference type="EMBL" id="QHGU01000017">
    <property type="protein sequence ID" value="PZM56278.1"/>
    <property type="molecule type" value="Genomic_DNA"/>
</dbReference>
<dbReference type="GO" id="GO:0009055">
    <property type="term" value="F:electron transfer activity"/>
    <property type="evidence" value="ECO:0007669"/>
    <property type="project" value="UniProtKB-UniRule"/>
</dbReference>
<dbReference type="Proteomes" id="UP000194737">
    <property type="component" value="Unassembled WGS sequence"/>
</dbReference>
<dbReference type="InterPro" id="IPR039261">
    <property type="entry name" value="FNR_nucleotide-bd"/>
</dbReference>
<comment type="cofactor">
    <cofactor evidence="15 16">
        <name>FAD</name>
        <dbReference type="ChEBI" id="CHEBI:57692"/>
    </cofactor>
    <text evidence="15 16">Binds 1 FAD per subunit.</text>
</comment>
<dbReference type="Proteomes" id="UP000183509">
    <property type="component" value="Unassembled WGS sequence"/>
</dbReference>
<evidence type="ECO:0000313" key="32">
    <source>
        <dbReference type="Proteomes" id="UP000289562"/>
    </source>
</evidence>
<dbReference type="Gene3D" id="2.40.30.10">
    <property type="entry name" value="Translation factors"/>
    <property type="match status" value="1"/>
</dbReference>
<dbReference type="InterPro" id="IPR012165">
    <property type="entry name" value="Cyt_c3_hydrogenase_gsu"/>
</dbReference>
<comment type="function">
    <text evidence="15">Responsible for channeling the electrons from the oxidation of dihydroorotate from the FMN redox center in the PyrD type B subunit to the ultimate electron acceptor NAD(+).</text>
</comment>
<dbReference type="Proteomes" id="UP000469871">
    <property type="component" value="Unassembled WGS sequence"/>
</dbReference>
<reference evidence="22" key="9">
    <citation type="submission" date="2023-03" db="EMBL/GenBank/DDBJ databases">
        <authorList>
            <person name="Shen W."/>
            <person name="Cai J."/>
        </authorList>
    </citation>
    <scope>NUCLEOTIDE SEQUENCE</scope>
    <source>
        <strain evidence="22">B1010-2</strain>
    </source>
</reference>
<feature type="binding site" evidence="15 17">
    <location>
        <position position="220"/>
    </location>
    <ligand>
        <name>[2Fe-2S] cluster</name>
        <dbReference type="ChEBI" id="CHEBI:190135"/>
    </ligand>
</feature>
<dbReference type="EMBL" id="JAMWMK010000006">
    <property type="protein sequence ID" value="MDC4247431.1"/>
    <property type="molecule type" value="Genomic_DNA"/>
</dbReference>
<evidence type="ECO:0000256" key="16">
    <source>
        <dbReference type="PIRSR" id="PIRSR006816-1"/>
    </source>
</evidence>
<evidence type="ECO:0000259" key="18">
    <source>
        <dbReference type="PROSITE" id="PS51384"/>
    </source>
</evidence>